<dbReference type="GO" id="GO:0016020">
    <property type="term" value="C:membrane"/>
    <property type="evidence" value="ECO:0007669"/>
    <property type="project" value="UniProtKB-SubCell"/>
</dbReference>
<keyword evidence="7" id="KW-0645">Protease</keyword>
<feature type="transmembrane region" description="Helical" evidence="5">
    <location>
        <begin position="44"/>
        <end position="67"/>
    </location>
</feature>
<dbReference type="InterPro" id="IPR022764">
    <property type="entry name" value="Peptidase_S54_rhomboid_dom"/>
</dbReference>
<feature type="transmembrane region" description="Helical" evidence="5">
    <location>
        <begin position="161"/>
        <end position="186"/>
    </location>
</feature>
<feature type="domain" description="Peptidase S54 rhomboid" evidence="6">
    <location>
        <begin position="41"/>
        <end position="179"/>
    </location>
</feature>
<evidence type="ECO:0000256" key="1">
    <source>
        <dbReference type="ARBA" id="ARBA00004141"/>
    </source>
</evidence>
<evidence type="ECO:0000313" key="7">
    <source>
        <dbReference type="EMBL" id="TNC52087.1"/>
    </source>
</evidence>
<evidence type="ECO:0000256" key="3">
    <source>
        <dbReference type="ARBA" id="ARBA00022989"/>
    </source>
</evidence>
<protein>
    <submittedName>
        <fullName evidence="7">Rhomboid family intramembrane serine protease</fullName>
    </submittedName>
</protein>
<dbReference type="PANTHER" id="PTHR43066">
    <property type="entry name" value="RHOMBOID-RELATED PROTEIN"/>
    <property type="match status" value="1"/>
</dbReference>
<feature type="transmembrane region" description="Helical" evidence="5">
    <location>
        <begin position="106"/>
        <end position="125"/>
    </location>
</feature>
<dbReference type="SUPFAM" id="SSF144091">
    <property type="entry name" value="Rhomboid-like"/>
    <property type="match status" value="1"/>
</dbReference>
<feature type="transmembrane region" description="Helical" evidence="5">
    <location>
        <begin position="79"/>
        <end position="100"/>
    </location>
</feature>
<accession>A0A5C4N3S0</accession>
<keyword evidence="4 5" id="KW-0472">Membrane</keyword>
<dbReference type="PANTHER" id="PTHR43066:SF11">
    <property type="entry name" value="PEPTIDASE S54 RHOMBOID DOMAIN-CONTAINING PROTEIN"/>
    <property type="match status" value="1"/>
</dbReference>
<gene>
    <name evidence="7" type="ORF">FHG66_03510</name>
</gene>
<dbReference type="InterPro" id="IPR035952">
    <property type="entry name" value="Rhomboid-like_sf"/>
</dbReference>
<proteinExistence type="predicted"/>
<dbReference type="OrthoDB" id="7836448at2"/>
<dbReference type="Pfam" id="PF01694">
    <property type="entry name" value="Rhomboid"/>
    <property type="match status" value="1"/>
</dbReference>
<evidence type="ECO:0000313" key="8">
    <source>
        <dbReference type="Proteomes" id="UP000305887"/>
    </source>
</evidence>
<evidence type="ECO:0000256" key="2">
    <source>
        <dbReference type="ARBA" id="ARBA00022692"/>
    </source>
</evidence>
<comment type="caution">
    <text evidence="7">The sequence shown here is derived from an EMBL/GenBank/DDBJ whole genome shotgun (WGS) entry which is preliminary data.</text>
</comment>
<evidence type="ECO:0000259" key="6">
    <source>
        <dbReference type="Pfam" id="PF01694"/>
    </source>
</evidence>
<reference evidence="7 8" key="1">
    <citation type="submission" date="2019-06" db="EMBL/GenBank/DDBJ databases">
        <title>YIM 131921 draft genome.</title>
        <authorList>
            <person name="Jiang L."/>
        </authorList>
    </citation>
    <scope>NUCLEOTIDE SEQUENCE [LARGE SCALE GENOMIC DNA]</scope>
    <source>
        <strain evidence="7 8">YIM 131921</strain>
    </source>
</reference>
<keyword evidence="2 5" id="KW-0812">Transmembrane</keyword>
<evidence type="ECO:0000256" key="5">
    <source>
        <dbReference type="SAM" id="Phobius"/>
    </source>
</evidence>
<comment type="subcellular location">
    <subcellularLocation>
        <location evidence="1">Membrane</location>
        <topology evidence="1">Multi-pass membrane protein</topology>
    </subcellularLocation>
</comment>
<name>A0A5C4N3S0_9RHOB</name>
<keyword evidence="8" id="KW-1185">Reference proteome</keyword>
<feature type="transmembrane region" description="Helical" evidence="5">
    <location>
        <begin position="137"/>
        <end position="155"/>
    </location>
</feature>
<dbReference type="GO" id="GO:0006508">
    <property type="term" value="P:proteolysis"/>
    <property type="evidence" value="ECO:0007669"/>
    <property type="project" value="UniProtKB-KW"/>
</dbReference>
<keyword evidence="3 5" id="KW-1133">Transmembrane helix</keyword>
<dbReference type="Proteomes" id="UP000305887">
    <property type="component" value="Unassembled WGS sequence"/>
</dbReference>
<dbReference type="GO" id="GO:0004252">
    <property type="term" value="F:serine-type endopeptidase activity"/>
    <property type="evidence" value="ECO:0007669"/>
    <property type="project" value="InterPro"/>
</dbReference>
<organism evidence="7 8">
    <name type="scientific">Rubellimicrobium rubrum</name>
    <dbReference type="NCBI Taxonomy" id="2585369"/>
    <lineage>
        <taxon>Bacteria</taxon>
        <taxon>Pseudomonadati</taxon>
        <taxon>Pseudomonadota</taxon>
        <taxon>Alphaproteobacteria</taxon>
        <taxon>Rhodobacterales</taxon>
        <taxon>Roseobacteraceae</taxon>
        <taxon>Rubellimicrobium</taxon>
    </lineage>
</organism>
<dbReference type="EMBL" id="VDFU01000003">
    <property type="protein sequence ID" value="TNC52087.1"/>
    <property type="molecule type" value="Genomic_DNA"/>
</dbReference>
<sequence>MGLAGGPAAVGWRVGLLERFAFSPAVLEQVLQGHWGDMSLLLRFVSYAFLHGSVTHALFAGALLLALGKFVGEEMGQGATLAVFIAATIGGALAFGAFAVDTQPLFGSYPGIYGLIGAFTYLLWLRLGRTGENRLKAFRLIGGLLAVQLLFGALFGANPQWIADIGGFVAGLAAATVFAPGGWAALRQRLRAR</sequence>
<keyword evidence="7" id="KW-0378">Hydrolase</keyword>
<dbReference type="Gene3D" id="1.20.1540.10">
    <property type="entry name" value="Rhomboid-like"/>
    <property type="match status" value="1"/>
</dbReference>
<evidence type="ECO:0000256" key="4">
    <source>
        <dbReference type="ARBA" id="ARBA00023136"/>
    </source>
</evidence>
<dbReference type="AlphaFoldDB" id="A0A5C4N3S0"/>